<evidence type="ECO:0000313" key="5">
    <source>
        <dbReference type="RefSeq" id="XP_022976017.1"/>
    </source>
</evidence>
<comment type="similarity">
    <text evidence="1">Belongs to the eukaryotic ribosomal protein eL39 family.</text>
</comment>
<sequence>MKKRLGKKTRLRPIPHWIQLRTNSTIRCNTKHRHWCHLKLGFLCKTVRFFFWLVFDRSIR</sequence>
<keyword evidence="2" id="KW-0689">Ribosomal protein</keyword>
<dbReference type="GeneID" id="111476542"/>
<dbReference type="KEGG" id="cmax:111476542"/>
<dbReference type="GO" id="GO:0003735">
    <property type="term" value="F:structural constituent of ribosome"/>
    <property type="evidence" value="ECO:0007669"/>
    <property type="project" value="InterPro"/>
</dbReference>
<dbReference type="InterPro" id="IPR000077">
    <property type="entry name" value="Ribosomal_eL39"/>
</dbReference>
<dbReference type="GO" id="GO:0005840">
    <property type="term" value="C:ribosome"/>
    <property type="evidence" value="ECO:0007669"/>
    <property type="project" value="UniProtKB-KW"/>
</dbReference>
<name>A0A6J1IEM1_CUCMA</name>
<evidence type="ECO:0000313" key="4">
    <source>
        <dbReference type="Proteomes" id="UP000504608"/>
    </source>
</evidence>
<evidence type="ECO:0000256" key="3">
    <source>
        <dbReference type="ARBA" id="ARBA00023274"/>
    </source>
</evidence>
<evidence type="ECO:0000256" key="1">
    <source>
        <dbReference type="ARBA" id="ARBA00009339"/>
    </source>
</evidence>
<dbReference type="AlphaFoldDB" id="A0A6J1IEM1"/>
<accession>A0A6J1IEM1</accession>
<keyword evidence="4" id="KW-1185">Reference proteome</keyword>
<organism evidence="4 5">
    <name type="scientific">Cucurbita maxima</name>
    <name type="common">Pumpkin</name>
    <name type="synonym">Winter squash</name>
    <dbReference type="NCBI Taxonomy" id="3661"/>
    <lineage>
        <taxon>Eukaryota</taxon>
        <taxon>Viridiplantae</taxon>
        <taxon>Streptophyta</taxon>
        <taxon>Embryophyta</taxon>
        <taxon>Tracheophyta</taxon>
        <taxon>Spermatophyta</taxon>
        <taxon>Magnoliopsida</taxon>
        <taxon>eudicotyledons</taxon>
        <taxon>Gunneridae</taxon>
        <taxon>Pentapetalae</taxon>
        <taxon>rosids</taxon>
        <taxon>fabids</taxon>
        <taxon>Cucurbitales</taxon>
        <taxon>Cucurbitaceae</taxon>
        <taxon>Cucurbiteae</taxon>
        <taxon>Cucurbita</taxon>
    </lineage>
</organism>
<dbReference type="Pfam" id="PF00832">
    <property type="entry name" value="Ribosomal_L39"/>
    <property type="match status" value="1"/>
</dbReference>
<dbReference type="OrthoDB" id="10251208at2759"/>
<protein>
    <submittedName>
        <fullName evidence="5">60S ribosomal protein L39-1-like</fullName>
    </submittedName>
</protein>
<dbReference type="InterPro" id="IPR023626">
    <property type="entry name" value="Ribosomal_eL39_dom_sf"/>
</dbReference>
<dbReference type="SUPFAM" id="SSF48662">
    <property type="entry name" value="Ribosomal protein L39e"/>
    <property type="match status" value="1"/>
</dbReference>
<reference evidence="5" key="1">
    <citation type="submission" date="2025-08" db="UniProtKB">
        <authorList>
            <consortium name="RefSeq"/>
        </authorList>
    </citation>
    <scope>IDENTIFICATION</scope>
    <source>
        <tissue evidence="5">Young leaves</tissue>
    </source>
</reference>
<proteinExistence type="inferred from homology"/>
<dbReference type="Gene3D" id="1.10.1620.10">
    <property type="entry name" value="Ribosomal protein L39e"/>
    <property type="match status" value="1"/>
</dbReference>
<keyword evidence="3" id="KW-0687">Ribonucleoprotein</keyword>
<dbReference type="RefSeq" id="XP_022976017.1">
    <property type="nucleotide sequence ID" value="XM_023120249.1"/>
</dbReference>
<dbReference type="GO" id="GO:0006412">
    <property type="term" value="P:translation"/>
    <property type="evidence" value="ECO:0007669"/>
    <property type="project" value="InterPro"/>
</dbReference>
<dbReference type="Proteomes" id="UP000504608">
    <property type="component" value="Unplaced"/>
</dbReference>
<evidence type="ECO:0000256" key="2">
    <source>
        <dbReference type="ARBA" id="ARBA00022980"/>
    </source>
</evidence>
<gene>
    <name evidence="5" type="primary">LOC111476542</name>
</gene>
<dbReference type="GO" id="GO:1990904">
    <property type="term" value="C:ribonucleoprotein complex"/>
    <property type="evidence" value="ECO:0007669"/>
    <property type="project" value="UniProtKB-KW"/>
</dbReference>